<dbReference type="OrthoDB" id="9812656at2"/>
<dbReference type="SUPFAM" id="SSF54593">
    <property type="entry name" value="Glyoxalase/Bleomycin resistance protein/Dihydroxybiphenyl dioxygenase"/>
    <property type="match status" value="1"/>
</dbReference>
<dbReference type="Proteomes" id="UP000186684">
    <property type="component" value="Unassembled WGS sequence"/>
</dbReference>
<protein>
    <submittedName>
        <fullName evidence="2">Glyoxalase/Bleomycin resistance protein/Dioxygenase superfamily protein</fullName>
    </submittedName>
</protein>
<sequence>MSGFRIRGLGEVAIRCRDIEAMSAFYEGVLGLARMEGNESPHIRFFRIAEGVAGHTTVLALFEEPEAIPRGALHHIALSLPVEEQAALCAEYDRRGIAWREEIFGWIGWRGIFTCDPEGNTVEVVAYNPDLAEGMPG</sequence>
<evidence type="ECO:0000313" key="3">
    <source>
        <dbReference type="Proteomes" id="UP000186684"/>
    </source>
</evidence>
<dbReference type="AlphaFoldDB" id="A0A1N7L5E9"/>
<evidence type="ECO:0000313" key="2">
    <source>
        <dbReference type="EMBL" id="SIS69082.1"/>
    </source>
</evidence>
<accession>A0A1N7L5E9</accession>
<dbReference type="RefSeq" id="WP_076445827.1">
    <property type="nucleotide sequence ID" value="NZ_FTOQ01000002.1"/>
</dbReference>
<evidence type="ECO:0000259" key="1">
    <source>
        <dbReference type="PROSITE" id="PS51819"/>
    </source>
</evidence>
<dbReference type="InterPro" id="IPR004360">
    <property type="entry name" value="Glyas_Fos-R_dOase_dom"/>
</dbReference>
<keyword evidence="2" id="KW-0223">Dioxygenase</keyword>
<organism evidence="2 3">
    <name type="scientific">Roseivivax lentus</name>
    <dbReference type="NCBI Taxonomy" id="633194"/>
    <lineage>
        <taxon>Bacteria</taxon>
        <taxon>Pseudomonadati</taxon>
        <taxon>Pseudomonadota</taxon>
        <taxon>Alphaproteobacteria</taxon>
        <taxon>Rhodobacterales</taxon>
        <taxon>Roseobacteraceae</taxon>
        <taxon>Roseivivax</taxon>
    </lineage>
</organism>
<dbReference type="EMBL" id="FTOQ01000002">
    <property type="protein sequence ID" value="SIS69082.1"/>
    <property type="molecule type" value="Genomic_DNA"/>
</dbReference>
<feature type="domain" description="VOC" evidence="1">
    <location>
        <begin position="8"/>
        <end position="127"/>
    </location>
</feature>
<dbReference type="Gene3D" id="3.10.180.10">
    <property type="entry name" value="2,3-Dihydroxybiphenyl 1,2-Dioxygenase, domain 1"/>
    <property type="match status" value="1"/>
</dbReference>
<dbReference type="STRING" id="633194.SAMN05421759_102396"/>
<keyword evidence="2" id="KW-0560">Oxidoreductase</keyword>
<dbReference type="GO" id="GO:0051213">
    <property type="term" value="F:dioxygenase activity"/>
    <property type="evidence" value="ECO:0007669"/>
    <property type="project" value="UniProtKB-KW"/>
</dbReference>
<proteinExistence type="predicted"/>
<name>A0A1N7L5E9_9RHOB</name>
<gene>
    <name evidence="2" type="ORF">SAMN05421759_102396</name>
</gene>
<dbReference type="CDD" id="cd06587">
    <property type="entry name" value="VOC"/>
    <property type="match status" value="1"/>
</dbReference>
<dbReference type="PROSITE" id="PS51819">
    <property type="entry name" value="VOC"/>
    <property type="match status" value="1"/>
</dbReference>
<reference evidence="3" key="1">
    <citation type="submission" date="2017-01" db="EMBL/GenBank/DDBJ databases">
        <authorList>
            <person name="Varghese N."/>
            <person name="Submissions S."/>
        </authorList>
    </citation>
    <scope>NUCLEOTIDE SEQUENCE [LARGE SCALE GENOMIC DNA]</scope>
    <source>
        <strain evidence="3">DSM 29430</strain>
    </source>
</reference>
<dbReference type="Pfam" id="PF00903">
    <property type="entry name" value="Glyoxalase"/>
    <property type="match status" value="1"/>
</dbReference>
<keyword evidence="3" id="KW-1185">Reference proteome</keyword>
<dbReference type="InterPro" id="IPR037523">
    <property type="entry name" value="VOC_core"/>
</dbReference>
<dbReference type="InterPro" id="IPR029068">
    <property type="entry name" value="Glyas_Bleomycin-R_OHBP_Dase"/>
</dbReference>